<dbReference type="AlphaFoldDB" id="A0A5C4MVX2"/>
<feature type="chain" id="PRO_5036138742" description="Alpha-tubulin suppressor-like RCC1 family protein" evidence="1">
    <location>
        <begin position="27"/>
        <end position="574"/>
    </location>
</feature>
<dbReference type="GO" id="GO:0005085">
    <property type="term" value="F:guanyl-nucleotide exchange factor activity"/>
    <property type="evidence" value="ECO:0007669"/>
    <property type="project" value="TreeGrafter"/>
</dbReference>
<dbReference type="PRINTS" id="PR00633">
    <property type="entry name" value="RCCNDNSATION"/>
</dbReference>
<evidence type="ECO:0000256" key="1">
    <source>
        <dbReference type="SAM" id="SignalP"/>
    </source>
</evidence>
<feature type="signal peptide" evidence="1">
    <location>
        <begin position="1"/>
        <end position="26"/>
    </location>
</feature>
<keyword evidence="1" id="KW-0732">Signal</keyword>
<dbReference type="SUPFAM" id="SSF50985">
    <property type="entry name" value="RCC1/BLIP-II"/>
    <property type="match status" value="1"/>
</dbReference>
<dbReference type="EMBL" id="VDFR01000021">
    <property type="protein sequence ID" value="TNC49706.1"/>
    <property type="molecule type" value="Genomic_DNA"/>
</dbReference>
<evidence type="ECO:0000313" key="2">
    <source>
        <dbReference type="EMBL" id="TNC33957.1"/>
    </source>
</evidence>
<gene>
    <name evidence="3" type="ORF">FHE65_04730</name>
    <name evidence="2" type="ORF">FHE65_28285</name>
</gene>
<accession>A0A5C4MVX2</accession>
<organism evidence="3 4">
    <name type="scientific">Mumia zhuanghuii</name>
    <dbReference type="NCBI Taxonomy" id="2585211"/>
    <lineage>
        <taxon>Bacteria</taxon>
        <taxon>Bacillati</taxon>
        <taxon>Actinomycetota</taxon>
        <taxon>Actinomycetes</taxon>
        <taxon>Propionibacteriales</taxon>
        <taxon>Nocardioidaceae</taxon>
        <taxon>Mumia</taxon>
    </lineage>
</organism>
<evidence type="ECO:0008006" key="5">
    <source>
        <dbReference type="Google" id="ProtNLM"/>
    </source>
</evidence>
<dbReference type="Gene3D" id="2.130.10.30">
    <property type="entry name" value="Regulator of chromosome condensation 1/beta-lactamase-inhibitor protein II"/>
    <property type="match status" value="2"/>
</dbReference>
<sequence length="574" mass="59377">MRRLALLTVSAMVVSVVTFSGTPARAAPVEVALSLAAGNVVSVVVGQDGRPYGAGNNLYGSLTGTGARPTLTAMSGLPAGVRAVSVAAGPTWFSLVRGSDGRVYGTGKNGSGQLTGLRDAASLRPLTGMPAGVAAVDVAAGNDFTLVLGSDGVVRGTGHNGSGQLTGIGNRSTLMPLTGMPAGVRATAISAGALHTLVVADNGVVYGAGLNDQSQLTGTGARRTLTPLTGLPAGRVPVGVAAGWRHSVVLLDDGRLYGTGLNDLGQITGTGNRTTLMLMRSLTTGVTALAVSAGEKHTVAIGTDGEAYAVGSNDRGQVGGIALHRVSFASITDRVDPEVVGISATNSSHTLVRTADGVAWGMGRNSNNQLTARNPSYTTGMSPLGGQLLLATSRPTIRGVARVGGVLTAAPGSWDPAATHYAYRWLRDGVVIAGATARTHRLLAADRGRRLTVEVTAARGTYSLGRAQSAPSARVRYGVAPRWVRASKPRVVGAKRVGKKLRIRGLARAGFAPTPTRLRYQWFRGAKKIRGATRSTYRVARKDRGKRLKVRIIAVRPGHATGSYDTRRVRISRR</sequence>
<dbReference type="InterPro" id="IPR051553">
    <property type="entry name" value="Ran_GTPase-activating"/>
</dbReference>
<dbReference type="RefSeq" id="WP_139086484.1">
    <property type="nucleotide sequence ID" value="NZ_VDFR01000021.1"/>
</dbReference>
<dbReference type="PANTHER" id="PTHR45982:SF1">
    <property type="entry name" value="REGULATOR OF CHROMOSOME CONDENSATION"/>
    <property type="match status" value="1"/>
</dbReference>
<dbReference type="Gene3D" id="2.60.40.2700">
    <property type="match status" value="2"/>
</dbReference>
<evidence type="ECO:0000313" key="4">
    <source>
        <dbReference type="Proteomes" id="UP000306740"/>
    </source>
</evidence>
<dbReference type="PROSITE" id="PS00626">
    <property type="entry name" value="RCC1_2"/>
    <property type="match status" value="2"/>
</dbReference>
<dbReference type="Pfam" id="PF13540">
    <property type="entry name" value="RCC1_2"/>
    <property type="match status" value="5"/>
</dbReference>
<dbReference type="PANTHER" id="PTHR45982">
    <property type="entry name" value="REGULATOR OF CHROMOSOME CONDENSATION"/>
    <property type="match status" value="1"/>
</dbReference>
<dbReference type="OrthoDB" id="5485729at2"/>
<name>A0A5C4MVX2_9ACTN</name>
<reference evidence="3 4" key="1">
    <citation type="submission" date="2019-05" db="EMBL/GenBank/DDBJ databases">
        <title>Mumia sp. nov., isolated from the intestinal contents of plateau pika (Ochotona curzoniae) in the Qinghai-Tibet plateau of China.</title>
        <authorList>
            <person name="Tian Z."/>
        </authorList>
    </citation>
    <scope>NUCLEOTIDE SEQUENCE [LARGE SCALE GENOMIC DNA]</scope>
    <source>
        <strain evidence="4">527</strain>
        <strain evidence="3">Z527</strain>
    </source>
</reference>
<evidence type="ECO:0000313" key="3">
    <source>
        <dbReference type="EMBL" id="TNC49706.1"/>
    </source>
</evidence>
<proteinExistence type="predicted"/>
<dbReference type="PROSITE" id="PS50012">
    <property type="entry name" value="RCC1_3"/>
    <property type="match status" value="3"/>
</dbReference>
<protein>
    <recommendedName>
        <fullName evidence="5">Alpha-tubulin suppressor-like RCC1 family protein</fullName>
    </recommendedName>
</protein>
<dbReference type="Proteomes" id="UP000306740">
    <property type="component" value="Unassembled WGS sequence"/>
</dbReference>
<dbReference type="EMBL" id="VDFR01000164">
    <property type="protein sequence ID" value="TNC33957.1"/>
    <property type="molecule type" value="Genomic_DNA"/>
</dbReference>
<dbReference type="InterPro" id="IPR000408">
    <property type="entry name" value="Reg_chr_condens"/>
</dbReference>
<comment type="caution">
    <text evidence="3">The sequence shown here is derived from an EMBL/GenBank/DDBJ whole genome shotgun (WGS) entry which is preliminary data.</text>
</comment>
<dbReference type="GO" id="GO:0005737">
    <property type="term" value="C:cytoplasm"/>
    <property type="evidence" value="ECO:0007669"/>
    <property type="project" value="TreeGrafter"/>
</dbReference>
<dbReference type="InterPro" id="IPR009091">
    <property type="entry name" value="RCC1/BLIP-II"/>
</dbReference>